<evidence type="ECO:0000256" key="5">
    <source>
        <dbReference type="ARBA" id="ARBA00023136"/>
    </source>
</evidence>
<evidence type="ECO:0000256" key="3">
    <source>
        <dbReference type="ARBA" id="ARBA00022692"/>
    </source>
</evidence>
<evidence type="ECO:0000256" key="1">
    <source>
        <dbReference type="ARBA" id="ARBA00004651"/>
    </source>
</evidence>
<dbReference type="Pfam" id="PF02588">
    <property type="entry name" value="YitT_membrane"/>
    <property type="match status" value="1"/>
</dbReference>
<proteinExistence type="predicted"/>
<evidence type="ECO:0000313" key="8">
    <source>
        <dbReference type="EMBL" id="VAW33374.1"/>
    </source>
</evidence>
<dbReference type="InterPro" id="IPR019264">
    <property type="entry name" value="DUF2179"/>
</dbReference>
<evidence type="ECO:0000256" key="4">
    <source>
        <dbReference type="ARBA" id="ARBA00022989"/>
    </source>
</evidence>
<name>A0A3B0VP21_9ZZZZ</name>
<accession>A0A3B0VP21</accession>
<organism evidence="8">
    <name type="scientific">hydrothermal vent metagenome</name>
    <dbReference type="NCBI Taxonomy" id="652676"/>
    <lineage>
        <taxon>unclassified sequences</taxon>
        <taxon>metagenomes</taxon>
        <taxon>ecological metagenomes</taxon>
    </lineage>
</organism>
<dbReference type="AlphaFoldDB" id="A0A3B0VP21"/>
<dbReference type="Pfam" id="PF10035">
    <property type="entry name" value="DUF2179"/>
    <property type="match status" value="1"/>
</dbReference>
<keyword evidence="5 6" id="KW-0472">Membrane</keyword>
<feature type="transmembrane region" description="Helical" evidence="6">
    <location>
        <begin position="187"/>
        <end position="217"/>
    </location>
</feature>
<keyword evidence="4 6" id="KW-1133">Transmembrane helix</keyword>
<keyword evidence="2" id="KW-1003">Cell membrane</keyword>
<keyword evidence="3 6" id="KW-0812">Transmembrane</keyword>
<dbReference type="GO" id="GO:0005886">
    <property type="term" value="C:plasma membrane"/>
    <property type="evidence" value="ECO:0007669"/>
    <property type="project" value="UniProtKB-SubCell"/>
</dbReference>
<feature type="transmembrane region" description="Helical" evidence="6">
    <location>
        <begin position="141"/>
        <end position="160"/>
    </location>
</feature>
<dbReference type="InterPro" id="IPR051461">
    <property type="entry name" value="UPF0750_membrane"/>
</dbReference>
<dbReference type="CDD" id="cd16380">
    <property type="entry name" value="YitT_C"/>
    <property type="match status" value="1"/>
</dbReference>
<dbReference type="PANTHER" id="PTHR33545">
    <property type="entry name" value="UPF0750 MEMBRANE PROTEIN YITT-RELATED"/>
    <property type="match status" value="1"/>
</dbReference>
<dbReference type="InterPro" id="IPR003740">
    <property type="entry name" value="YitT"/>
</dbReference>
<evidence type="ECO:0000256" key="6">
    <source>
        <dbReference type="SAM" id="Phobius"/>
    </source>
</evidence>
<dbReference type="PANTHER" id="PTHR33545:SF5">
    <property type="entry name" value="UPF0750 MEMBRANE PROTEIN YITT"/>
    <property type="match status" value="1"/>
</dbReference>
<protein>
    <recommendedName>
        <fullName evidence="7">DUF2179 domain-containing protein</fullName>
    </recommendedName>
</protein>
<evidence type="ECO:0000259" key="7">
    <source>
        <dbReference type="Pfam" id="PF10035"/>
    </source>
</evidence>
<gene>
    <name evidence="8" type="ORF">MNBD_CHLOROFLEXI01-943</name>
</gene>
<dbReference type="PIRSF" id="PIRSF006483">
    <property type="entry name" value="Membrane_protein_YitT"/>
    <property type="match status" value="1"/>
</dbReference>
<dbReference type="Gene3D" id="3.30.70.120">
    <property type="match status" value="1"/>
</dbReference>
<reference evidence="8" key="1">
    <citation type="submission" date="2018-06" db="EMBL/GenBank/DDBJ databases">
        <authorList>
            <person name="Zhirakovskaya E."/>
        </authorList>
    </citation>
    <scope>NUCLEOTIDE SEQUENCE</scope>
</reference>
<evidence type="ECO:0000256" key="2">
    <source>
        <dbReference type="ARBA" id="ARBA00022475"/>
    </source>
</evidence>
<dbReference type="EMBL" id="UOEU01000445">
    <property type="protein sequence ID" value="VAW33374.1"/>
    <property type="molecule type" value="Genomic_DNA"/>
</dbReference>
<feature type="transmembrane region" description="Helical" evidence="6">
    <location>
        <begin position="76"/>
        <end position="99"/>
    </location>
</feature>
<sequence length="321" mass="35113">MNLAQSTKRIVMQRRKQLAPVKTWGPFSWAKFWHHVRLNLLMVTGACLAAFGYAMFQVPHNIAAGGVSGISLIINLFAGWPIGLLYWLLNLPLLVIGFYNLGRWPFLLRTLAAATIFSIATDAFIQFMPQLLNQYPLTNDLLLTTIYGGIVGGIGGGLIYRSGGTMGGTGIIGRIIQMKTGRPLSQVYFYTDSLTIAAAGLVFGWDIALYGFLMLFLNGLASDYTLEGSSSTRTATIITDNPQVVIDALMIHLHRGVSYWEVTGGFSGQKRYLVLCTVTRPQVSLLKQVTAKADPKAFLTIGVSHEAMGADFRPMPLSVDQ</sequence>
<feature type="domain" description="DUF2179" evidence="7">
    <location>
        <begin position="255"/>
        <end position="309"/>
    </location>
</feature>
<comment type="subcellular location">
    <subcellularLocation>
        <location evidence="1">Cell membrane</location>
        <topology evidence="1">Multi-pass membrane protein</topology>
    </subcellularLocation>
</comment>
<feature type="transmembrane region" description="Helical" evidence="6">
    <location>
        <begin position="106"/>
        <end position="129"/>
    </location>
</feature>
<dbReference type="InterPro" id="IPR015867">
    <property type="entry name" value="N-reg_PII/ATP_PRibTrfase_C"/>
</dbReference>
<feature type="transmembrane region" description="Helical" evidence="6">
    <location>
        <begin position="38"/>
        <end position="56"/>
    </location>
</feature>